<proteinExistence type="inferred from homology"/>
<accession>A0A4R7B9C7</accession>
<keyword evidence="2" id="KW-0805">Transcription regulation</keyword>
<dbReference type="PRINTS" id="PR00039">
    <property type="entry name" value="HTHLYSR"/>
</dbReference>
<keyword evidence="7" id="KW-1185">Reference proteome</keyword>
<keyword evidence="4" id="KW-0804">Transcription</keyword>
<protein>
    <submittedName>
        <fullName evidence="6">LysR family transcriptional regulator</fullName>
    </submittedName>
</protein>
<evidence type="ECO:0000259" key="5">
    <source>
        <dbReference type="PROSITE" id="PS50931"/>
    </source>
</evidence>
<feature type="domain" description="HTH lysR-type" evidence="5">
    <location>
        <begin position="1"/>
        <end position="59"/>
    </location>
</feature>
<dbReference type="PROSITE" id="PS50931">
    <property type="entry name" value="HTH_LYSR"/>
    <property type="match status" value="1"/>
</dbReference>
<dbReference type="InterPro" id="IPR005119">
    <property type="entry name" value="LysR_subst-bd"/>
</dbReference>
<evidence type="ECO:0000256" key="3">
    <source>
        <dbReference type="ARBA" id="ARBA00023125"/>
    </source>
</evidence>
<dbReference type="EMBL" id="SNZP01000004">
    <property type="protein sequence ID" value="TDR80582.1"/>
    <property type="molecule type" value="Genomic_DNA"/>
</dbReference>
<dbReference type="GO" id="GO:0003677">
    <property type="term" value="F:DNA binding"/>
    <property type="evidence" value="ECO:0007669"/>
    <property type="project" value="UniProtKB-KW"/>
</dbReference>
<dbReference type="GO" id="GO:0003700">
    <property type="term" value="F:DNA-binding transcription factor activity"/>
    <property type="evidence" value="ECO:0007669"/>
    <property type="project" value="InterPro"/>
</dbReference>
<evidence type="ECO:0000313" key="7">
    <source>
        <dbReference type="Proteomes" id="UP000295611"/>
    </source>
</evidence>
<dbReference type="Proteomes" id="UP000295611">
    <property type="component" value="Unassembled WGS sequence"/>
</dbReference>
<dbReference type="Pfam" id="PF00126">
    <property type="entry name" value="HTH_1"/>
    <property type="match status" value="1"/>
</dbReference>
<name>A0A4R7B9C7_9NEIS</name>
<dbReference type="RefSeq" id="WP_166642169.1">
    <property type="nucleotide sequence ID" value="NZ_SNZP01000004.1"/>
</dbReference>
<dbReference type="FunFam" id="1.10.10.10:FF:000001">
    <property type="entry name" value="LysR family transcriptional regulator"/>
    <property type="match status" value="1"/>
</dbReference>
<dbReference type="Pfam" id="PF03466">
    <property type="entry name" value="LysR_substrate"/>
    <property type="match status" value="1"/>
</dbReference>
<evidence type="ECO:0000313" key="6">
    <source>
        <dbReference type="EMBL" id="TDR80582.1"/>
    </source>
</evidence>
<gene>
    <name evidence="6" type="ORF">DFP86_10480</name>
</gene>
<organism evidence="6 7">
    <name type="scientific">Paludibacterium purpuratum</name>
    <dbReference type="NCBI Taxonomy" id="1144873"/>
    <lineage>
        <taxon>Bacteria</taxon>
        <taxon>Pseudomonadati</taxon>
        <taxon>Pseudomonadota</taxon>
        <taxon>Betaproteobacteria</taxon>
        <taxon>Neisseriales</taxon>
        <taxon>Chromobacteriaceae</taxon>
        <taxon>Paludibacterium</taxon>
    </lineage>
</organism>
<comment type="similarity">
    <text evidence="1">Belongs to the LysR transcriptional regulatory family.</text>
</comment>
<dbReference type="InterPro" id="IPR000847">
    <property type="entry name" value="LysR_HTH_N"/>
</dbReference>
<keyword evidence="3" id="KW-0238">DNA-binding</keyword>
<sequence>MIALPLLRSFVQTVESGSFSQAARVLGISPAAVSKHVGQLEDSLGLRLFYRNTRALSPTEAGRQYFREVSQGLAQLSHAEEAIRSQHTRPSGTVRLNLPLGFGRQVIMPWLHDFSRLYPQVQLDLTFENRTVDLIGEGYDLAMGNTLDEDRRLVARAFYPMQRIAVAAPDYLARQGEPQRPDDLAEHACIRMRGSDDGRLIDWQLVENGETRRLAPPCALIVNDPSAAVQAAGLGWGVAMVATFQVAYHLAEGRLQAILTDFVAPPIPMYLYYPDRNHLSPAVHALVGFLVDRAERQPPPLFQPAQPSPSLSRDNEASVLLQQRWRMAAS</sequence>
<dbReference type="AlphaFoldDB" id="A0A4R7B9C7"/>
<evidence type="ECO:0000256" key="1">
    <source>
        <dbReference type="ARBA" id="ARBA00009437"/>
    </source>
</evidence>
<dbReference type="CDD" id="cd08422">
    <property type="entry name" value="PBP2_CrgA_like"/>
    <property type="match status" value="1"/>
</dbReference>
<evidence type="ECO:0000256" key="4">
    <source>
        <dbReference type="ARBA" id="ARBA00023163"/>
    </source>
</evidence>
<dbReference type="InterPro" id="IPR036390">
    <property type="entry name" value="WH_DNA-bd_sf"/>
</dbReference>
<dbReference type="SUPFAM" id="SSF53850">
    <property type="entry name" value="Periplasmic binding protein-like II"/>
    <property type="match status" value="1"/>
</dbReference>
<evidence type="ECO:0000256" key="2">
    <source>
        <dbReference type="ARBA" id="ARBA00023015"/>
    </source>
</evidence>
<comment type="caution">
    <text evidence="6">The sequence shown here is derived from an EMBL/GenBank/DDBJ whole genome shotgun (WGS) entry which is preliminary data.</text>
</comment>
<dbReference type="PANTHER" id="PTHR30537:SF5">
    <property type="entry name" value="HTH-TYPE TRANSCRIPTIONAL ACTIVATOR TTDR-RELATED"/>
    <property type="match status" value="1"/>
</dbReference>
<dbReference type="SUPFAM" id="SSF46785">
    <property type="entry name" value="Winged helix' DNA-binding domain"/>
    <property type="match status" value="1"/>
</dbReference>
<dbReference type="Gene3D" id="1.10.10.10">
    <property type="entry name" value="Winged helix-like DNA-binding domain superfamily/Winged helix DNA-binding domain"/>
    <property type="match status" value="1"/>
</dbReference>
<dbReference type="InterPro" id="IPR036388">
    <property type="entry name" value="WH-like_DNA-bd_sf"/>
</dbReference>
<dbReference type="InterPro" id="IPR058163">
    <property type="entry name" value="LysR-type_TF_proteobact-type"/>
</dbReference>
<reference evidence="6 7" key="1">
    <citation type="submission" date="2019-03" db="EMBL/GenBank/DDBJ databases">
        <title>Genomic Encyclopedia of Type Strains, Phase III (KMG-III): the genomes of soil and plant-associated and newly described type strains.</title>
        <authorList>
            <person name="Whitman W."/>
        </authorList>
    </citation>
    <scope>NUCLEOTIDE SEQUENCE [LARGE SCALE GENOMIC DNA]</scope>
    <source>
        <strain evidence="6 7">CECT 8976</strain>
    </source>
</reference>
<dbReference type="PANTHER" id="PTHR30537">
    <property type="entry name" value="HTH-TYPE TRANSCRIPTIONAL REGULATOR"/>
    <property type="match status" value="1"/>
</dbReference>
<dbReference type="Gene3D" id="3.40.190.290">
    <property type="match status" value="1"/>
</dbReference>